<organism evidence="1 2">
    <name type="scientific">Halotalea alkalilenta</name>
    <dbReference type="NCBI Taxonomy" id="376489"/>
    <lineage>
        <taxon>Bacteria</taxon>
        <taxon>Pseudomonadati</taxon>
        <taxon>Pseudomonadota</taxon>
        <taxon>Gammaproteobacteria</taxon>
        <taxon>Oceanospirillales</taxon>
        <taxon>Halomonadaceae</taxon>
        <taxon>Halotalea</taxon>
    </lineage>
</organism>
<keyword evidence="2" id="KW-1185">Reference proteome</keyword>
<dbReference type="KEGG" id="haa:A5892_12655"/>
<evidence type="ECO:0000313" key="1">
    <source>
        <dbReference type="EMBL" id="ANF58211.1"/>
    </source>
</evidence>
<reference evidence="1 2" key="1">
    <citation type="submission" date="2016-04" db="EMBL/GenBank/DDBJ databases">
        <title>Complete Genome Sequence of Halotalea alkalilenta IHB B 13600.</title>
        <authorList>
            <person name="Swarnkar M.K."/>
            <person name="Sharma A."/>
            <person name="Kaushal K."/>
            <person name="Soni R."/>
            <person name="Rana S."/>
            <person name="Singh A.K."/>
            <person name="Gulati A."/>
        </authorList>
    </citation>
    <scope>NUCLEOTIDE SEQUENCE [LARGE SCALE GENOMIC DNA]</scope>
    <source>
        <strain evidence="1 2">IHB B 13600</strain>
    </source>
</reference>
<accession>A0A172YG06</accession>
<proteinExistence type="predicted"/>
<name>A0A172YG06_9GAMM</name>
<sequence>MNLDAEVLILGGGCAGLSLAYRLANQPGSPTVILIEARRRYVNDRTWCGWRIEPHPFAHCLVTQWHTLRLRDTGREIEFNCADYPYEMIDAGCFYTSCLSRIDAAGHIERRVGRVAGVDAHRSHLEVSLENGSRLRGRWVVDTLPRPARLVAPWRWQDFAGLEVSSPRLEDTEPTLMDFSIKSEIAEPDQLDFLYRLPIAPGRTLFEWTRFARPASDPHLLEQALHRYLDQLLDGDYRVLRHEHGSLPMAPPSGRPSRAGGRHILAGAYAGAMRASTGYAFHAIQRWSDHCASALSRGEAPRPAPSRRAIAALDRIFMTALERHPPDAAALFCQLFERCPSDALVRFLAGHPSLSDVGRVINSLPKLPLLTAALASVVPNSKSPR</sequence>
<protein>
    <recommendedName>
        <fullName evidence="3">Lycopene cyclase</fullName>
    </recommendedName>
</protein>
<gene>
    <name evidence="1" type="ORF">A5892_12655</name>
</gene>
<dbReference type="SUPFAM" id="SSF51905">
    <property type="entry name" value="FAD/NAD(P)-binding domain"/>
    <property type="match status" value="1"/>
</dbReference>
<dbReference type="AlphaFoldDB" id="A0A172YG06"/>
<evidence type="ECO:0000313" key="2">
    <source>
        <dbReference type="Proteomes" id="UP000077875"/>
    </source>
</evidence>
<dbReference type="Pfam" id="PF05834">
    <property type="entry name" value="Lycopene_cycl"/>
    <property type="match status" value="1"/>
</dbReference>
<dbReference type="Gene3D" id="3.50.50.60">
    <property type="entry name" value="FAD/NAD(P)-binding domain"/>
    <property type="match status" value="1"/>
</dbReference>
<dbReference type="STRING" id="376489.A5892_12655"/>
<dbReference type="EMBL" id="CP015243">
    <property type="protein sequence ID" value="ANF58211.1"/>
    <property type="molecule type" value="Genomic_DNA"/>
</dbReference>
<evidence type="ECO:0008006" key="3">
    <source>
        <dbReference type="Google" id="ProtNLM"/>
    </source>
</evidence>
<dbReference type="Proteomes" id="UP000077875">
    <property type="component" value="Chromosome"/>
</dbReference>
<dbReference type="InterPro" id="IPR036188">
    <property type="entry name" value="FAD/NAD-bd_sf"/>
</dbReference>
<dbReference type="RefSeq" id="WP_064123111.1">
    <property type="nucleotide sequence ID" value="NZ_CP015243.1"/>
</dbReference>